<dbReference type="EMBL" id="JAIKTU010000012">
    <property type="protein sequence ID" value="MBY0756715.1"/>
    <property type="molecule type" value="Genomic_DNA"/>
</dbReference>
<accession>A0ABS7L0W8</accession>
<gene>
    <name evidence="9" type="ORF">K5V21_14800</name>
</gene>
<dbReference type="Pfam" id="PF22633">
    <property type="entry name" value="F5_F8_type_C_2"/>
    <property type="match status" value="1"/>
</dbReference>
<dbReference type="InterPro" id="IPR052764">
    <property type="entry name" value="GH20_Enzymes"/>
</dbReference>
<dbReference type="InterPro" id="IPR008979">
    <property type="entry name" value="Galactose-bd-like_sf"/>
</dbReference>
<dbReference type="SUPFAM" id="SSF49899">
    <property type="entry name" value="Concanavalin A-like lectins/glucanases"/>
    <property type="match status" value="1"/>
</dbReference>
<dbReference type="Proteomes" id="UP001299068">
    <property type="component" value="Unassembled WGS sequence"/>
</dbReference>
<dbReference type="Pfam" id="PF00754">
    <property type="entry name" value="F5_F8_type_C"/>
    <property type="match status" value="2"/>
</dbReference>
<dbReference type="CDD" id="cd08547">
    <property type="entry name" value="Type_II_cohesin"/>
    <property type="match status" value="1"/>
</dbReference>
<reference evidence="9 10" key="1">
    <citation type="journal article" date="2021" name="Cell Host Microbe">
        <title>in vivo commensal control of Clostridioides difficile virulence.</title>
        <authorList>
            <person name="Girinathan B.P."/>
            <person name="Dibenedetto N."/>
            <person name="Worley J.N."/>
            <person name="Peltier J."/>
            <person name="Arrieta-Ortiz M.L."/>
            <person name="Rupa Christinal Immanuel S."/>
            <person name="Lavin R."/>
            <person name="Delaney M.L."/>
            <person name="Cummins C."/>
            <person name="Hoffmann M."/>
            <person name="Luo Y."/>
            <person name="Gonzalez-Escalona N."/>
            <person name="Allard M."/>
            <person name="Onderdonk A.B."/>
            <person name="Gerber G.K."/>
            <person name="Sonenshein A.L."/>
            <person name="Baliga N."/>
            <person name="Dupuy B."/>
            <person name="Bry L."/>
        </authorList>
    </citation>
    <scope>NUCLEOTIDE SEQUENCE [LARGE SCALE GENOMIC DNA]</scope>
    <source>
        <strain evidence="9 10">DSM 599</strain>
    </source>
</reference>
<dbReference type="Gene3D" id="3.20.20.80">
    <property type="entry name" value="Glycosidases"/>
    <property type="match status" value="1"/>
</dbReference>
<evidence type="ECO:0000259" key="8">
    <source>
        <dbReference type="PROSITE" id="PS50022"/>
    </source>
</evidence>
<evidence type="ECO:0000256" key="2">
    <source>
        <dbReference type="ARBA" id="ARBA00022801"/>
    </source>
</evidence>
<dbReference type="Gene3D" id="1.20.1270.90">
    <property type="entry name" value="AF1782-like"/>
    <property type="match status" value="2"/>
</dbReference>
<evidence type="ECO:0000256" key="1">
    <source>
        <dbReference type="ARBA" id="ARBA00006285"/>
    </source>
</evidence>
<evidence type="ECO:0000313" key="9">
    <source>
        <dbReference type="EMBL" id="MBY0756715.1"/>
    </source>
</evidence>
<keyword evidence="10" id="KW-1185">Reference proteome</keyword>
<evidence type="ECO:0000256" key="4">
    <source>
        <dbReference type="ARBA" id="ARBA00030512"/>
    </source>
</evidence>
<dbReference type="RefSeq" id="WP_221861940.1">
    <property type="nucleotide sequence ID" value="NZ_JAIKTU010000012.1"/>
</dbReference>
<dbReference type="Gene3D" id="2.60.120.260">
    <property type="entry name" value="Galactose-binding domain-like"/>
    <property type="match status" value="3"/>
</dbReference>
<keyword evidence="2" id="KW-0378">Hydrolase</keyword>
<dbReference type="InterPro" id="IPR015882">
    <property type="entry name" value="HEX_bac_N"/>
</dbReference>
<dbReference type="Pfam" id="PF00963">
    <property type="entry name" value="Cohesin"/>
    <property type="match status" value="1"/>
</dbReference>
<feature type="compositionally biased region" description="Low complexity" evidence="5">
    <location>
        <begin position="1611"/>
        <end position="1636"/>
    </location>
</feature>
<evidence type="ECO:0000256" key="6">
    <source>
        <dbReference type="SAM" id="Phobius"/>
    </source>
</evidence>
<name>A0ABS7L0W8_CLOSR</name>
<feature type="chain" id="PRO_5046544859" description="Beta-N-acetylhexosaminidase" evidence="7">
    <location>
        <begin position="29"/>
        <end position="1677"/>
    </location>
</feature>
<comment type="similarity">
    <text evidence="1">Belongs to the glycosyl hydrolase 20 family.</text>
</comment>
<evidence type="ECO:0000256" key="3">
    <source>
        <dbReference type="ARBA" id="ARBA00023295"/>
    </source>
</evidence>
<dbReference type="SUPFAM" id="SSF49785">
    <property type="entry name" value="Galactose-binding domain-like"/>
    <property type="match status" value="3"/>
</dbReference>
<dbReference type="Gene3D" id="3.30.379.10">
    <property type="entry name" value="Chitobiase/beta-hexosaminidase domain 2-like"/>
    <property type="match status" value="1"/>
</dbReference>
<feature type="domain" description="F5/8 type C" evidence="8">
    <location>
        <begin position="32"/>
        <end position="182"/>
    </location>
</feature>
<comment type="caution">
    <text evidence="9">The sequence shown here is derived from an EMBL/GenBank/DDBJ whole genome shotgun (WGS) entry which is preliminary data.</text>
</comment>
<dbReference type="NCBIfam" id="TIGR01167">
    <property type="entry name" value="LPXTG_anchor"/>
    <property type="match status" value="1"/>
</dbReference>
<dbReference type="CDD" id="cd06564">
    <property type="entry name" value="GH20_DspB_LnbB-like"/>
    <property type="match status" value="1"/>
</dbReference>
<dbReference type="InterPro" id="IPR013320">
    <property type="entry name" value="ConA-like_dom_sf"/>
</dbReference>
<dbReference type="Pfam" id="PF02838">
    <property type="entry name" value="Glyco_hydro_20b"/>
    <property type="match status" value="1"/>
</dbReference>
<dbReference type="SUPFAM" id="SSF55545">
    <property type="entry name" value="beta-N-acetylhexosaminidase-like domain"/>
    <property type="match status" value="1"/>
</dbReference>
<feature type="signal peptide" evidence="7">
    <location>
        <begin position="1"/>
        <end position="28"/>
    </location>
</feature>
<dbReference type="SUPFAM" id="SSF49384">
    <property type="entry name" value="Carbohydrate-binding domain"/>
    <property type="match status" value="1"/>
</dbReference>
<dbReference type="Pfam" id="PF13385">
    <property type="entry name" value="Laminin_G_3"/>
    <property type="match status" value="1"/>
</dbReference>
<evidence type="ECO:0000256" key="5">
    <source>
        <dbReference type="SAM" id="MobiDB-lite"/>
    </source>
</evidence>
<feature type="compositionally biased region" description="Basic and acidic residues" evidence="5">
    <location>
        <begin position="1589"/>
        <end position="1599"/>
    </location>
</feature>
<dbReference type="InterPro" id="IPR008965">
    <property type="entry name" value="CBM2/CBM3_carb-bd_dom_sf"/>
</dbReference>
<dbReference type="Gene3D" id="1.20.1270.70">
    <property type="entry name" value="Designed single chain three-helix bundle"/>
    <property type="match status" value="1"/>
</dbReference>
<feature type="domain" description="F5/8 type C" evidence="8">
    <location>
        <begin position="183"/>
        <end position="332"/>
    </location>
</feature>
<dbReference type="InterPro" id="IPR000421">
    <property type="entry name" value="FA58C"/>
</dbReference>
<dbReference type="SUPFAM" id="SSF51445">
    <property type="entry name" value="(Trans)glycosidases"/>
    <property type="match status" value="1"/>
</dbReference>
<keyword evidence="3" id="KW-0326">Glycosidase</keyword>
<dbReference type="InterPro" id="IPR017853">
    <property type="entry name" value="GH"/>
</dbReference>
<dbReference type="InterPro" id="IPR029018">
    <property type="entry name" value="Hex-like_dom2"/>
</dbReference>
<keyword evidence="6" id="KW-1133">Transmembrane helix</keyword>
<proteinExistence type="inferred from homology"/>
<dbReference type="InterPro" id="IPR015883">
    <property type="entry name" value="Glyco_hydro_20_cat"/>
</dbReference>
<dbReference type="InterPro" id="IPR025705">
    <property type="entry name" value="Beta_hexosaminidase_sua/sub"/>
</dbReference>
<feature type="domain" description="F5/8 type C" evidence="8">
    <location>
        <begin position="1095"/>
        <end position="1246"/>
    </location>
</feature>
<keyword evidence="6" id="KW-0472">Membrane</keyword>
<dbReference type="Pfam" id="PF07554">
    <property type="entry name" value="FIVAR"/>
    <property type="match status" value="3"/>
</dbReference>
<feature type="compositionally biased region" description="Acidic residues" evidence="5">
    <location>
        <begin position="1601"/>
        <end position="1610"/>
    </location>
</feature>
<keyword evidence="6" id="KW-0812">Transmembrane</keyword>
<evidence type="ECO:0000313" key="10">
    <source>
        <dbReference type="Proteomes" id="UP001299068"/>
    </source>
</evidence>
<dbReference type="InterPro" id="IPR002102">
    <property type="entry name" value="Cohesin_dom"/>
</dbReference>
<dbReference type="Pfam" id="PF00728">
    <property type="entry name" value="Glyco_hydro_20"/>
    <property type="match status" value="1"/>
</dbReference>
<dbReference type="PROSITE" id="PS50022">
    <property type="entry name" value="FA58C_3"/>
    <property type="match status" value="3"/>
</dbReference>
<keyword evidence="7" id="KW-0732">Signal</keyword>
<feature type="region of interest" description="Disordered" evidence="5">
    <location>
        <begin position="1589"/>
        <end position="1649"/>
    </location>
</feature>
<protein>
    <recommendedName>
        <fullName evidence="4">Beta-N-acetylhexosaminidase</fullName>
    </recommendedName>
</protein>
<dbReference type="PRINTS" id="PR00738">
    <property type="entry name" value="GLHYDRLASE20"/>
</dbReference>
<dbReference type="PANTHER" id="PTHR43678">
    <property type="entry name" value="PUTATIVE (AFU_ORTHOLOGUE AFUA_2G00640)-RELATED"/>
    <property type="match status" value="1"/>
</dbReference>
<organism evidence="9 10">
    <name type="scientific">Clostridium sardiniense</name>
    <name type="common">Clostridium absonum</name>
    <dbReference type="NCBI Taxonomy" id="29369"/>
    <lineage>
        <taxon>Bacteria</taxon>
        <taxon>Bacillati</taxon>
        <taxon>Bacillota</taxon>
        <taxon>Clostridia</taxon>
        <taxon>Eubacteriales</taxon>
        <taxon>Clostridiaceae</taxon>
        <taxon>Clostridium</taxon>
    </lineage>
</organism>
<dbReference type="Gene3D" id="2.60.40.680">
    <property type="match status" value="1"/>
</dbReference>
<sequence length="1677" mass="187788">MQYLKRNKRFKLMLPLFLIFTMMCGNMAAYATALKNKGKLNLALGKSTFASSEETSDFSASKINDGIIDRTGEKQSRWACERYEENPWVAIDFGEKTKFNQVVIEWERKNIESYRIEVSDDKTSWISIYEGSKVENYNETIDLGNQEARYLRVLVESYMPKEEGSDIEWETVSLYEVEVYGDAEEPTEGVNVALNKEATASSVETNTFTASKATDGIIDRGGAKSSRWASAVSSEDQWLKVDLGANTQFNNVVIEWERKNSPKYRIQTSVDNENWVDVYTATKAPDNHRDEIKLNEKVSGRYVRLYIDEHIANSEGVNWNTVSVYEIEIYNGKIPEAPKTVQEVANSIKVEELSAEDTKLKMPEVPEGFEISFIGADYEEVIDYEMNIHKPLVNTKVSMNFEVKKGNEKATSKAIELTVPGSNMVSVNDKPTVIPELREWAGMSGNFEIKDNSRIVISKDSESKLRSVAETFAKDYKDIVGRDIEVVVSNSPKRGDFYLSLTSNYKELRKEGYYMEIGDAIKVEANEAQGIFLSTRTILQILKQNKNYIPKGLVRDYPQYDVRGFMLDVGRKFTSLDYLYEIMKTMSWYKMNDFQIHLNDNYIWLDEYGSEALEKAYAGFRLESNDVGSNGVALTSKDGHYTKEQFGKFIDDSSLYGVNIVPEFDTPGHALAFTKVHPEYAYGNGHGENAAMLDVNNENVVNYIKSIYNEFMDGENPVFRNSTVHIGTDEFYGNAEEYRAYTDKILKFMRDEKKAVPRLWGSLTNKKGSTPVTSEGVQMNIWNCGWANPKDMYNQGFDLINTDDAWVYIVPGANYYRNYLDTEWLYNNWQANKFGNGVVLPEGSPQMLGGMFTLWNDMIDRKSNGIVEYDIFDRVYPAIQALSEKMWGEAEDKTYNEFKEVSKKVGTAPNTNPTFKVESKTEKVINYDFENAENNIADDKSENGYNSLDIKNAEIKNGSLKLNGGESILKTPINNIGPNYSISFSVNRDNDSSNEEQVLFESSKGQFKAVQKKTGKVGFSRENYDYSFNYELPKGEWVDITIVGKLNKTELYVNGEYVDEISKSSETNNFGTFVFPLENIGSSSKAFKGEFDNLLVNNKAALSDPLMIPQEQMHATASSEHPNVGSEGLASFAIDGDEGTMWHTNYNNVKPLPQYITLDLGGKYNIDRLTYLPRQSGQNGNITKYEVQVSTNGEDFVKVSEGSFENNNKLKTVKLNDVAEATHVRLIAKEGVGGFASAAELNVYRSKDASLEGNLNVTVPEEVLVGNNFDVKFGTGKLNSDNIFAMEFDVEFDNEKAEFVEATSMDSEKYIVSSKEVENKIKVIVATKGTPIESDKDIAKLSFKAKAEGNDVQFNAVNVKIADGEGKEHSINGGSAITNIKNEVVKPVDKKALKMAIDYAEDAKANGALNGVIPAVIIEFNKSLDLAKEVYNKEDATKVEVNDALKKLMNVIHMLEFKQGDKELLKGIVDIIETLKKSDYIETTWAPLEEALKEAQDVLADENAMQPEVDKAFDSLMKAYLDLRLKPDKSKLEELINEIKGMDLSKYTEASVKNLNEAVNKGEEVLNNEDATKQDINNAIKLLKKAKAGLEEKTEKPGDNGDNEEPEDNNGSENKPGENNNGTNGGNNSSTGDNNKPNGGEDSGNVPATGGMVQTGLLLAGIMSAAGGVVMLRRKRK</sequence>
<feature type="transmembrane region" description="Helical" evidence="6">
    <location>
        <begin position="1652"/>
        <end position="1672"/>
    </location>
</feature>
<evidence type="ECO:0000256" key="7">
    <source>
        <dbReference type="SAM" id="SignalP"/>
    </source>
</evidence>
<dbReference type="PANTHER" id="PTHR43678:SF1">
    <property type="entry name" value="BETA-N-ACETYLHEXOSAMINIDASE"/>
    <property type="match status" value="1"/>
</dbReference>